<evidence type="ECO:0000259" key="2">
    <source>
        <dbReference type="PROSITE" id="PS50943"/>
    </source>
</evidence>
<dbReference type="Gene3D" id="1.10.260.40">
    <property type="entry name" value="lambda repressor-like DNA-binding domains"/>
    <property type="match status" value="1"/>
</dbReference>
<sequence>MFGEYIKNIRENNGLLQREVAAFLEVDTAFISKIERNEKSASRNHLPKLSELFNVSESEMIKYWLADKVYQVISDEDQKLEILKVAEKEVKYNQKTSK</sequence>
<evidence type="ECO:0000313" key="3">
    <source>
        <dbReference type="EMBL" id="MFC5196594.1"/>
    </source>
</evidence>
<dbReference type="InterPro" id="IPR010982">
    <property type="entry name" value="Lambda_DNA-bd_dom_sf"/>
</dbReference>
<evidence type="ECO:0000256" key="1">
    <source>
        <dbReference type="ARBA" id="ARBA00023125"/>
    </source>
</evidence>
<keyword evidence="4" id="KW-1185">Reference proteome</keyword>
<dbReference type="PROSITE" id="PS50943">
    <property type="entry name" value="HTH_CROC1"/>
    <property type="match status" value="1"/>
</dbReference>
<dbReference type="Pfam" id="PF01381">
    <property type="entry name" value="HTH_3"/>
    <property type="match status" value="1"/>
</dbReference>
<dbReference type="CDD" id="cd00093">
    <property type="entry name" value="HTH_XRE"/>
    <property type="match status" value="1"/>
</dbReference>
<accession>A0ABW0CAB3</accession>
<dbReference type="EMBL" id="JBHSLA010000008">
    <property type="protein sequence ID" value="MFC5196594.1"/>
    <property type="molecule type" value="Genomic_DNA"/>
</dbReference>
<protein>
    <submittedName>
        <fullName evidence="3">Helix-turn-helix domain-containing protein</fullName>
    </submittedName>
</protein>
<evidence type="ECO:0000313" key="4">
    <source>
        <dbReference type="Proteomes" id="UP001596162"/>
    </source>
</evidence>
<keyword evidence="1" id="KW-0238">DNA-binding</keyword>
<dbReference type="PANTHER" id="PTHR46558:SF11">
    <property type="entry name" value="HTH-TYPE TRANSCRIPTIONAL REGULATOR XRE"/>
    <property type="match status" value="1"/>
</dbReference>
<name>A0ABW0CAB3_9FLAO</name>
<dbReference type="SMART" id="SM00530">
    <property type="entry name" value="HTH_XRE"/>
    <property type="match status" value="1"/>
</dbReference>
<dbReference type="RefSeq" id="WP_376862179.1">
    <property type="nucleotide sequence ID" value="NZ_JBHSLA010000008.1"/>
</dbReference>
<feature type="domain" description="HTH cro/C1-type" evidence="2">
    <location>
        <begin position="6"/>
        <end position="60"/>
    </location>
</feature>
<organism evidence="3 4">
    <name type="scientific">Bizionia hallyeonensis</name>
    <dbReference type="NCBI Taxonomy" id="1123757"/>
    <lineage>
        <taxon>Bacteria</taxon>
        <taxon>Pseudomonadati</taxon>
        <taxon>Bacteroidota</taxon>
        <taxon>Flavobacteriia</taxon>
        <taxon>Flavobacteriales</taxon>
        <taxon>Flavobacteriaceae</taxon>
        <taxon>Bizionia</taxon>
    </lineage>
</organism>
<dbReference type="PANTHER" id="PTHR46558">
    <property type="entry name" value="TRACRIPTIONAL REGULATORY PROTEIN-RELATED-RELATED"/>
    <property type="match status" value="1"/>
</dbReference>
<dbReference type="Proteomes" id="UP001596162">
    <property type="component" value="Unassembled WGS sequence"/>
</dbReference>
<gene>
    <name evidence="3" type="ORF">ACFPH8_14725</name>
</gene>
<dbReference type="SUPFAM" id="SSF47413">
    <property type="entry name" value="lambda repressor-like DNA-binding domains"/>
    <property type="match status" value="1"/>
</dbReference>
<reference evidence="4" key="1">
    <citation type="journal article" date="2019" name="Int. J. Syst. Evol. Microbiol.">
        <title>The Global Catalogue of Microorganisms (GCM) 10K type strain sequencing project: providing services to taxonomists for standard genome sequencing and annotation.</title>
        <authorList>
            <consortium name="The Broad Institute Genomics Platform"/>
            <consortium name="The Broad Institute Genome Sequencing Center for Infectious Disease"/>
            <person name="Wu L."/>
            <person name="Ma J."/>
        </authorList>
    </citation>
    <scope>NUCLEOTIDE SEQUENCE [LARGE SCALE GENOMIC DNA]</scope>
    <source>
        <strain evidence="4">JCM 17978</strain>
    </source>
</reference>
<proteinExistence type="predicted"/>
<dbReference type="InterPro" id="IPR001387">
    <property type="entry name" value="Cro/C1-type_HTH"/>
</dbReference>
<comment type="caution">
    <text evidence="3">The sequence shown here is derived from an EMBL/GenBank/DDBJ whole genome shotgun (WGS) entry which is preliminary data.</text>
</comment>